<accession>A0ACC6JY55</accession>
<organism evidence="1 2">
    <name type="scientific">Pseudomonas hunanensis</name>
    <dbReference type="NCBI Taxonomy" id="1247546"/>
    <lineage>
        <taxon>Bacteria</taxon>
        <taxon>Pseudomonadati</taxon>
        <taxon>Pseudomonadota</taxon>
        <taxon>Gammaproteobacteria</taxon>
        <taxon>Pseudomonadales</taxon>
        <taxon>Pseudomonadaceae</taxon>
        <taxon>Pseudomonas</taxon>
    </lineage>
</organism>
<comment type="caution">
    <text evidence="1">The sequence shown here is derived from an EMBL/GenBank/DDBJ whole genome shotgun (WGS) entry which is preliminary data.</text>
</comment>
<sequence length="325" mass="36247">MSTRPLDSVTEQAIDWMVELNARTPDGALLRRLEQWLGQDPRHQQAWDRLQQRLGRPCAALRALDQRAPGQAGEARRLLLQPTRSRREVLRGLAGLGLLGGGLWAGWRSDATQDWLADLHTAAGQRRTFVLADGSQLSLNSATAVDLQFDGEQRLLVLRHGELLIQVARDPRRPLRVRTAQGQVQALGTRFLVSQEADATRVVVLEHSVRASLADGRYQDLQQGQAALLRPAGIERLDSEQVQRTAWIEGRLEVLDEPLHVVIDALRPYQRGYIRLAPGLRDLRVQGVFPLDQPQQALAALAETLPIHVDRYGPWLTLIGAKPAK</sequence>
<evidence type="ECO:0000313" key="1">
    <source>
        <dbReference type="EMBL" id="MDR6711124.1"/>
    </source>
</evidence>
<protein>
    <submittedName>
        <fullName evidence="1">Transmembrane sensor</fullName>
    </submittedName>
</protein>
<evidence type="ECO:0000313" key="2">
    <source>
        <dbReference type="Proteomes" id="UP001259587"/>
    </source>
</evidence>
<name>A0ACC6JY55_9PSED</name>
<dbReference type="Proteomes" id="UP001259587">
    <property type="component" value="Unassembled WGS sequence"/>
</dbReference>
<keyword evidence="2" id="KW-1185">Reference proteome</keyword>
<keyword evidence="1" id="KW-0812">Transmembrane</keyword>
<dbReference type="EMBL" id="JAVDTH010000003">
    <property type="protein sequence ID" value="MDR6711124.1"/>
    <property type="molecule type" value="Genomic_DNA"/>
</dbReference>
<proteinExistence type="predicted"/>
<keyword evidence="1" id="KW-0472">Membrane</keyword>
<reference evidence="1" key="1">
    <citation type="submission" date="2023-07" db="EMBL/GenBank/DDBJ databases">
        <title>Sorghum-associated microbial communities from plants grown in Nebraska, USA.</title>
        <authorList>
            <person name="Schachtman D."/>
        </authorList>
    </citation>
    <scope>NUCLEOTIDE SEQUENCE</scope>
    <source>
        <strain evidence="1">BE56</strain>
    </source>
</reference>
<gene>
    <name evidence="1" type="ORF">J2W83_000714</name>
</gene>